<evidence type="ECO:0000313" key="1">
    <source>
        <dbReference type="EMBL" id="GLW62050.1"/>
    </source>
</evidence>
<evidence type="ECO:0000313" key="2">
    <source>
        <dbReference type="Proteomes" id="UP001165124"/>
    </source>
</evidence>
<sequence length="253" mass="29042">MVKKLPPELQEKAISLRREGWTCREIAGSLGISIGTCSRYLRDVPAPERAGYAQERIAAMWKSRWEPYHRRAERRRLETKLAACEQVGELGDREILVAGALVYWCEGGKDKIYRRSERVRFINSDPAIVLFFLRFLRAAGVSRDCVRFSLHIHENADVDAAVRYWADLVGAAPEEFGTTVLKRHNPKTVRKNLRDEYRGCLHIAVRKSADLYRRIEGWAHGAMLGPQHARAYLADRSERALIRTLRARDTAEN</sequence>
<dbReference type="RefSeq" id="WP_067915448.1">
    <property type="nucleotide sequence ID" value="NZ_BSRZ01000001.1"/>
</dbReference>
<dbReference type="InterPro" id="IPR009057">
    <property type="entry name" value="Homeodomain-like_sf"/>
</dbReference>
<dbReference type="EMBL" id="BSRZ01000001">
    <property type="protein sequence ID" value="GLW62050.1"/>
    <property type="molecule type" value="Genomic_DNA"/>
</dbReference>
<protein>
    <submittedName>
        <fullName evidence="1">Uncharacterized protein</fullName>
    </submittedName>
</protein>
<reference evidence="1" key="1">
    <citation type="submission" date="2023-02" db="EMBL/GenBank/DDBJ databases">
        <title>Actinomadura rubrobrunea NBRC 14622.</title>
        <authorList>
            <person name="Ichikawa N."/>
            <person name="Sato H."/>
            <person name="Tonouchi N."/>
        </authorList>
    </citation>
    <scope>NUCLEOTIDE SEQUENCE</scope>
    <source>
        <strain evidence="1">NBRC 14622</strain>
    </source>
</reference>
<organism evidence="1 2">
    <name type="scientific">Actinomadura rubrobrunea</name>
    <dbReference type="NCBI Taxonomy" id="115335"/>
    <lineage>
        <taxon>Bacteria</taxon>
        <taxon>Bacillati</taxon>
        <taxon>Actinomycetota</taxon>
        <taxon>Actinomycetes</taxon>
        <taxon>Streptosporangiales</taxon>
        <taxon>Thermomonosporaceae</taxon>
        <taxon>Actinomadura</taxon>
    </lineage>
</organism>
<dbReference type="SUPFAM" id="SSF46689">
    <property type="entry name" value="Homeodomain-like"/>
    <property type="match status" value="1"/>
</dbReference>
<keyword evidence="2" id="KW-1185">Reference proteome</keyword>
<comment type="caution">
    <text evidence="1">The sequence shown here is derived from an EMBL/GenBank/DDBJ whole genome shotgun (WGS) entry which is preliminary data.</text>
</comment>
<proteinExistence type="predicted"/>
<name>A0A9W6PPC0_9ACTN</name>
<accession>A0A9W6PPC0</accession>
<dbReference type="Proteomes" id="UP001165124">
    <property type="component" value="Unassembled WGS sequence"/>
</dbReference>
<gene>
    <name evidence="1" type="ORF">Arub01_02940</name>
</gene>
<dbReference type="AlphaFoldDB" id="A0A9W6PPC0"/>